<gene>
    <name evidence="1" type="ORF">METZ01_LOCUS430323</name>
</gene>
<protein>
    <submittedName>
        <fullName evidence="1">Uncharacterized protein</fullName>
    </submittedName>
</protein>
<accession>A0A382Y357</accession>
<evidence type="ECO:0000313" key="1">
    <source>
        <dbReference type="EMBL" id="SVD77469.1"/>
    </source>
</evidence>
<reference evidence="1" key="1">
    <citation type="submission" date="2018-05" db="EMBL/GenBank/DDBJ databases">
        <authorList>
            <person name="Lanie J.A."/>
            <person name="Ng W.-L."/>
            <person name="Kazmierczak K.M."/>
            <person name="Andrzejewski T.M."/>
            <person name="Davidsen T.M."/>
            <person name="Wayne K.J."/>
            <person name="Tettelin H."/>
            <person name="Glass J.I."/>
            <person name="Rusch D."/>
            <person name="Podicherti R."/>
            <person name="Tsui H.-C.T."/>
            <person name="Winkler M.E."/>
        </authorList>
    </citation>
    <scope>NUCLEOTIDE SEQUENCE</scope>
</reference>
<dbReference type="EMBL" id="UINC01172404">
    <property type="protein sequence ID" value="SVD77469.1"/>
    <property type="molecule type" value="Genomic_DNA"/>
</dbReference>
<name>A0A382Y357_9ZZZZ</name>
<dbReference type="AlphaFoldDB" id="A0A382Y357"/>
<feature type="non-terminal residue" evidence="1">
    <location>
        <position position="61"/>
    </location>
</feature>
<proteinExistence type="predicted"/>
<organism evidence="1">
    <name type="scientific">marine metagenome</name>
    <dbReference type="NCBI Taxonomy" id="408172"/>
    <lineage>
        <taxon>unclassified sequences</taxon>
        <taxon>metagenomes</taxon>
        <taxon>ecological metagenomes</taxon>
    </lineage>
</organism>
<sequence>MAVGYRCDEGGLLVATTNKVVKDVAAQEYKYGFVTEIETELAPIGLSEDTVRFISAKKNEP</sequence>